<evidence type="ECO:0000313" key="4">
    <source>
        <dbReference type="Proteomes" id="UP001148312"/>
    </source>
</evidence>
<keyword evidence="2" id="KW-0812">Transmembrane</keyword>
<keyword evidence="4" id="KW-1185">Reference proteome</keyword>
<dbReference type="EMBL" id="JAPWDQ010000006">
    <property type="protein sequence ID" value="KAJ5484090.1"/>
    <property type="molecule type" value="Genomic_DNA"/>
</dbReference>
<evidence type="ECO:0000313" key="3">
    <source>
        <dbReference type="EMBL" id="KAJ5484090.1"/>
    </source>
</evidence>
<gene>
    <name evidence="3" type="ORF">N7539_005886</name>
</gene>
<feature type="transmembrane region" description="Helical" evidence="2">
    <location>
        <begin position="155"/>
        <end position="177"/>
    </location>
</feature>
<keyword evidence="2" id="KW-0472">Membrane</keyword>
<evidence type="ECO:0000256" key="2">
    <source>
        <dbReference type="SAM" id="Phobius"/>
    </source>
</evidence>
<sequence>MQAPEMTYSPAFLQGQGPLNTAPRSSILGPLPDRSADPLDQSRPGSWRPSVDGGHYEGSLQSSHPRRSLAQSPQTSRRSSRAENDVAVTRVVVPGGVLYKDERSQSSWADHPSLMSADQPPPPRKGKRGVATDIPAVQGQDALLILLRLSAPVPMYSLGACLYTFFALLFVILVSPLRLCPPTQYLRNASFKSQLCDMLAPALHIHERLVRMRPSTSHRSSSTQWIQTETDSDHPLGEDEDTRFYSVGMALGVLLLSPFFSFVITLSAWTAGFFWVFTMVMGNPDGTERKDDGRAAVLGVCKWWQKWLAKARKLS</sequence>
<protein>
    <submittedName>
        <fullName evidence="3">Uncharacterized protein</fullName>
    </submittedName>
</protein>
<feature type="transmembrane region" description="Helical" evidence="2">
    <location>
        <begin position="253"/>
        <end position="277"/>
    </location>
</feature>
<keyword evidence="2" id="KW-1133">Transmembrane helix</keyword>
<accession>A0A9X0BU99</accession>
<evidence type="ECO:0000256" key="1">
    <source>
        <dbReference type="SAM" id="MobiDB-lite"/>
    </source>
</evidence>
<proteinExistence type="predicted"/>
<organism evidence="3 4">
    <name type="scientific">Penicillium diatomitis</name>
    <dbReference type="NCBI Taxonomy" id="2819901"/>
    <lineage>
        <taxon>Eukaryota</taxon>
        <taxon>Fungi</taxon>
        <taxon>Dikarya</taxon>
        <taxon>Ascomycota</taxon>
        <taxon>Pezizomycotina</taxon>
        <taxon>Eurotiomycetes</taxon>
        <taxon>Eurotiomycetidae</taxon>
        <taxon>Eurotiales</taxon>
        <taxon>Aspergillaceae</taxon>
        <taxon>Penicillium</taxon>
    </lineage>
</organism>
<reference evidence="3" key="2">
    <citation type="journal article" date="2023" name="IMA Fungus">
        <title>Comparative genomic study of the Penicillium genus elucidates a diverse pangenome and 15 lateral gene transfer events.</title>
        <authorList>
            <person name="Petersen C."/>
            <person name="Sorensen T."/>
            <person name="Nielsen M.R."/>
            <person name="Sondergaard T.E."/>
            <person name="Sorensen J.L."/>
            <person name="Fitzpatrick D.A."/>
            <person name="Frisvad J.C."/>
            <person name="Nielsen K.L."/>
        </authorList>
    </citation>
    <scope>NUCLEOTIDE SEQUENCE</scope>
    <source>
        <strain evidence="3">IBT 30728</strain>
    </source>
</reference>
<feature type="region of interest" description="Disordered" evidence="1">
    <location>
        <begin position="1"/>
        <end position="86"/>
    </location>
</feature>
<dbReference type="AlphaFoldDB" id="A0A9X0BU99"/>
<reference evidence="3" key="1">
    <citation type="submission" date="2022-12" db="EMBL/GenBank/DDBJ databases">
        <authorList>
            <person name="Petersen C."/>
        </authorList>
    </citation>
    <scope>NUCLEOTIDE SEQUENCE</scope>
    <source>
        <strain evidence="3">IBT 30728</strain>
    </source>
</reference>
<dbReference type="GeneID" id="81625737"/>
<dbReference type="RefSeq" id="XP_056789360.1">
    <property type="nucleotide sequence ID" value="XM_056935488.1"/>
</dbReference>
<comment type="caution">
    <text evidence="3">The sequence shown here is derived from an EMBL/GenBank/DDBJ whole genome shotgun (WGS) entry which is preliminary data.</text>
</comment>
<feature type="region of interest" description="Disordered" evidence="1">
    <location>
        <begin position="103"/>
        <end position="129"/>
    </location>
</feature>
<feature type="compositionally biased region" description="Polar residues" evidence="1">
    <location>
        <begin position="59"/>
        <end position="77"/>
    </location>
</feature>
<name>A0A9X0BU99_9EURO</name>
<dbReference type="Proteomes" id="UP001148312">
    <property type="component" value="Unassembled WGS sequence"/>
</dbReference>